<keyword evidence="4 6" id="KW-0067">ATP-binding</keyword>
<dbReference type="InterPro" id="IPR027417">
    <property type="entry name" value="P-loop_NTPase"/>
</dbReference>
<dbReference type="GO" id="GO:0005524">
    <property type="term" value="F:ATP binding"/>
    <property type="evidence" value="ECO:0007669"/>
    <property type="project" value="UniProtKB-KW"/>
</dbReference>
<dbReference type="EMBL" id="VIRV01000001">
    <property type="protein sequence ID" value="MBY0757942.1"/>
    <property type="molecule type" value="Genomic_DNA"/>
</dbReference>
<dbReference type="Proteomes" id="UP000779049">
    <property type="component" value="Unassembled WGS sequence"/>
</dbReference>
<dbReference type="RefSeq" id="WP_221919310.1">
    <property type="nucleotide sequence ID" value="NZ_CP173660.1"/>
</dbReference>
<evidence type="ECO:0000256" key="1">
    <source>
        <dbReference type="ARBA" id="ARBA00005417"/>
    </source>
</evidence>
<accession>A0ABS7L4W2</accession>
<name>A0ABS7L4W2_9FIRM</name>
<evidence type="ECO:0000313" key="6">
    <source>
        <dbReference type="EMBL" id="MBY0757942.1"/>
    </source>
</evidence>
<dbReference type="SUPFAM" id="SSF52540">
    <property type="entry name" value="P-loop containing nucleoside triphosphate hydrolases"/>
    <property type="match status" value="1"/>
</dbReference>
<comment type="similarity">
    <text evidence="1">Belongs to the ABC transporter superfamily.</text>
</comment>
<evidence type="ECO:0000259" key="5">
    <source>
        <dbReference type="PROSITE" id="PS50893"/>
    </source>
</evidence>
<dbReference type="CDD" id="cd03264">
    <property type="entry name" value="ABC_drug_resistance_like"/>
    <property type="match status" value="1"/>
</dbReference>
<dbReference type="PROSITE" id="PS00211">
    <property type="entry name" value="ABC_TRANSPORTER_1"/>
    <property type="match status" value="1"/>
</dbReference>
<reference evidence="6 7" key="1">
    <citation type="journal article" date="2020" name="New Microbes New Infect">
        <title>Sellimonas caecigallum sp. nov., description and genome sequence of a new member of the Sellimonas genus isolated from the cecum of feral chicken.</title>
        <authorList>
            <person name="Wongkuna S."/>
            <person name="Ghimire S."/>
            <person name="Antony L."/>
            <person name="Chankhamhaengdecha S."/>
            <person name="Janvilisri T."/>
            <person name="Scaria J."/>
        </authorList>
    </citation>
    <scope>NUCLEOTIDE SEQUENCE [LARGE SCALE GENOMIC DNA]</scope>
    <source>
        <strain evidence="6 7">SW451</strain>
    </source>
</reference>
<dbReference type="Gene3D" id="3.40.50.300">
    <property type="entry name" value="P-loop containing nucleotide triphosphate hydrolases"/>
    <property type="match status" value="1"/>
</dbReference>
<comment type="caution">
    <text evidence="6">The sequence shown here is derived from an EMBL/GenBank/DDBJ whole genome shotgun (WGS) entry which is preliminary data.</text>
</comment>
<dbReference type="PANTHER" id="PTHR43335:SF2">
    <property type="entry name" value="ABC TRANSPORTER, ATP-BINDING PROTEIN"/>
    <property type="match status" value="1"/>
</dbReference>
<feature type="domain" description="ABC transporter" evidence="5">
    <location>
        <begin position="3"/>
        <end position="230"/>
    </location>
</feature>
<protein>
    <submittedName>
        <fullName evidence="6">ABC transporter ATP-binding protein</fullName>
    </submittedName>
</protein>
<dbReference type="Pfam" id="PF00005">
    <property type="entry name" value="ABC_tran"/>
    <property type="match status" value="1"/>
</dbReference>
<dbReference type="InterPro" id="IPR003439">
    <property type="entry name" value="ABC_transporter-like_ATP-bd"/>
</dbReference>
<keyword evidence="7" id="KW-1185">Reference proteome</keyword>
<evidence type="ECO:0000256" key="4">
    <source>
        <dbReference type="ARBA" id="ARBA00022840"/>
    </source>
</evidence>
<dbReference type="InterPro" id="IPR017871">
    <property type="entry name" value="ABC_transporter-like_CS"/>
</dbReference>
<evidence type="ECO:0000256" key="3">
    <source>
        <dbReference type="ARBA" id="ARBA00022741"/>
    </source>
</evidence>
<dbReference type="PROSITE" id="PS50893">
    <property type="entry name" value="ABC_TRANSPORTER_2"/>
    <property type="match status" value="1"/>
</dbReference>
<evidence type="ECO:0000313" key="7">
    <source>
        <dbReference type="Proteomes" id="UP000779049"/>
    </source>
</evidence>
<dbReference type="PANTHER" id="PTHR43335">
    <property type="entry name" value="ABC TRANSPORTER, ATP-BINDING PROTEIN"/>
    <property type="match status" value="1"/>
</dbReference>
<gene>
    <name evidence="6" type="ORF">FLB61_02305</name>
</gene>
<evidence type="ECO:0000256" key="2">
    <source>
        <dbReference type="ARBA" id="ARBA00022448"/>
    </source>
</evidence>
<dbReference type="SMART" id="SM00382">
    <property type="entry name" value="AAA"/>
    <property type="match status" value="1"/>
</dbReference>
<keyword evidence="2" id="KW-0813">Transport</keyword>
<organism evidence="6 7">
    <name type="scientific">Sellimonas caecigallum</name>
    <dbReference type="NCBI Taxonomy" id="2592333"/>
    <lineage>
        <taxon>Bacteria</taxon>
        <taxon>Bacillati</taxon>
        <taxon>Bacillota</taxon>
        <taxon>Clostridia</taxon>
        <taxon>Lachnospirales</taxon>
        <taxon>Lachnospiraceae</taxon>
        <taxon>Sellimonas</taxon>
    </lineage>
</organism>
<keyword evidence="3" id="KW-0547">Nucleotide-binding</keyword>
<dbReference type="InterPro" id="IPR003593">
    <property type="entry name" value="AAA+_ATPase"/>
</dbReference>
<proteinExistence type="inferred from homology"/>
<sequence>MEIRIRGLSKYYGKKQALKNISLTIPRGMFGLLGPNGAGKTTLMKVLATLLKKQEGRIEICGIPIENAAAVRAVTGYLPQEFSLYPNMGVYEAMDYLGVLSGLGKAERKKRIPILLRKVNLQDQTKTKVKALSGGMRRRLGIAQAILHDPKVLIVDEPTAGLDPEERVRFRNLLCEIAEERVVILSTHIVGDIEATCENVAVLDHGEILYHGTVTELIRMADGNVYTATVSRKDMEKIKSAYLVTSMMTMGNNVTVRFLSESVPGIRAKKCEAGVEDAYMYLMHEKEGAGHVPEFV</sequence>